<evidence type="ECO:0000313" key="1">
    <source>
        <dbReference type="EMBL" id="MCY1072878.1"/>
    </source>
</evidence>
<sequence>MPDTTLARGSRHHHRDGPGCTHCDAPAPLHPPGDFHQPRIETYVGMRKPESGLRFADVLVLEEGAPASTPPRVETFRFKSRDLSLLKPSPLAAQMKADASEALGYYGGTVDVRRPALQHLGSEVTVHRVRLIYEGGALKPKDAKEQAAAVAAAQEAVPGVEVLFR</sequence>
<organism evidence="1 2">
    <name type="scientific">Archangium lansingense</name>
    <dbReference type="NCBI Taxonomy" id="2995310"/>
    <lineage>
        <taxon>Bacteria</taxon>
        <taxon>Pseudomonadati</taxon>
        <taxon>Myxococcota</taxon>
        <taxon>Myxococcia</taxon>
        <taxon>Myxococcales</taxon>
        <taxon>Cystobacterineae</taxon>
        <taxon>Archangiaceae</taxon>
        <taxon>Archangium</taxon>
    </lineage>
</organism>
<proteinExistence type="predicted"/>
<keyword evidence="2" id="KW-1185">Reference proteome</keyword>
<comment type="caution">
    <text evidence="1">The sequence shown here is derived from an EMBL/GenBank/DDBJ whole genome shotgun (WGS) entry which is preliminary data.</text>
</comment>
<name>A0ABT3ZTY8_9BACT</name>
<dbReference type="Proteomes" id="UP001207654">
    <property type="component" value="Unassembled WGS sequence"/>
</dbReference>
<protein>
    <recommendedName>
        <fullName evidence="3">Lipoprotein</fullName>
    </recommendedName>
</protein>
<dbReference type="EMBL" id="JAPNKA010000001">
    <property type="protein sequence ID" value="MCY1072878.1"/>
    <property type="molecule type" value="Genomic_DNA"/>
</dbReference>
<gene>
    <name evidence="1" type="ORF">OV287_00145</name>
</gene>
<accession>A0ABT3ZTY8</accession>
<reference evidence="1 2" key="1">
    <citation type="submission" date="2022-11" db="EMBL/GenBank/DDBJ databases">
        <title>Minimal conservation of predation-associated metabolite biosynthetic gene clusters underscores biosynthetic potential of Myxococcota including descriptions for ten novel species: Archangium lansinium sp. nov., Myxococcus landrumus sp. nov., Nannocystis bai.</title>
        <authorList>
            <person name="Ahearne A."/>
            <person name="Stevens C."/>
            <person name="Phillips K."/>
        </authorList>
    </citation>
    <scope>NUCLEOTIDE SEQUENCE [LARGE SCALE GENOMIC DNA]</scope>
    <source>
        <strain evidence="1 2">MIWBW</strain>
    </source>
</reference>
<evidence type="ECO:0000313" key="2">
    <source>
        <dbReference type="Proteomes" id="UP001207654"/>
    </source>
</evidence>
<dbReference type="RefSeq" id="WP_267531901.1">
    <property type="nucleotide sequence ID" value="NZ_JAPNKA010000001.1"/>
</dbReference>
<evidence type="ECO:0008006" key="3">
    <source>
        <dbReference type="Google" id="ProtNLM"/>
    </source>
</evidence>